<protein>
    <submittedName>
        <fullName evidence="1">Sarcosine oxidase subunit gamma</fullName>
    </submittedName>
</protein>
<name>A0ABS6T1T8_9RHOB</name>
<comment type="caution">
    <text evidence="1">The sequence shown here is derived from an EMBL/GenBank/DDBJ whole genome shotgun (WGS) entry which is preliminary data.</text>
</comment>
<dbReference type="EMBL" id="JAHUZE010000002">
    <property type="protein sequence ID" value="MBV7379213.1"/>
    <property type="molecule type" value="Genomic_DNA"/>
</dbReference>
<evidence type="ECO:0000313" key="2">
    <source>
        <dbReference type="Proteomes" id="UP000756530"/>
    </source>
</evidence>
<dbReference type="Pfam" id="PF04268">
    <property type="entry name" value="SoxG"/>
    <property type="match status" value="1"/>
</dbReference>
<proteinExistence type="predicted"/>
<dbReference type="InterPro" id="IPR007375">
    <property type="entry name" value="SoxG"/>
</dbReference>
<dbReference type="RefSeq" id="WP_218392359.1">
    <property type="nucleotide sequence ID" value="NZ_JAHUZE010000002.1"/>
</dbReference>
<evidence type="ECO:0000313" key="1">
    <source>
        <dbReference type="EMBL" id="MBV7379213.1"/>
    </source>
</evidence>
<gene>
    <name evidence="1" type="ORF">KJP28_09755</name>
</gene>
<sequence>MSDPVTATPDARYEGFATVTDTGPRGMITIRGEGETLVKAAKAAGVDLPDTRAVTAKGGVQLAWMSPDELLVICDYPEAPAIAAKVEKALGKDHSLVAVVSDVRQVFRVEGANADEVLRKVTPANIDALAPGEMRRTRLAQAAGAIWMPEADVYEVMCFRSVGRYMFDLLSGAARPGSELGL</sequence>
<organism evidence="1 2">
    <name type="scientific">Maritimibacter dapengensis</name>
    <dbReference type="NCBI Taxonomy" id="2836868"/>
    <lineage>
        <taxon>Bacteria</taxon>
        <taxon>Pseudomonadati</taxon>
        <taxon>Pseudomonadota</taxon>
        <taxon>Alphaproteobacteria</taxon>
        <taxon>Rhodobacterales</taxon>
        <taxon>Roseobacteraceae</taxon>
        <taxon>Maritimibacter</taxon>
    </lineage>
</organism>
<keyword evidence="2" id="KW-1185">Reference proteome</keyword>
<reference evidence="1 2" key="1">
    <citation type="submission" date="2021-05" db="EMBL/GenBank/DDBJ databases">
        <title>Culturable bacteria isolated from Daya Bay.</title>
        <authorList>
            <person name="Zheng W."/>
            <person name="Yu S."/>
            <person name="Huang Y."/>
        </authorList>
    </citation>
    <scope>NUCLEOTIDE SEQUENCE [LARGE SCALE GENOMIC DNA]</scope>
    <source>
        <strain evidence="1 2">DP4N28-5</strain>
    </source>
</reference>
<dbReference type="Proteomes" id="UP000756530">
    <property type="component" value="Unassembled WGS sequence"/>
</dbReference>
<accession>A0ABS6T1T8</accession>